<dbReference type="PANTHER" id="PTHR33744">
    <property type="entry name" value="CARBOHYDRATE DIACID REGULATOR"/>
    <property type="match status" value="1"/>
</dbReference>
<dbReference type="Pfam" id="PF17853">
    <property type="entry name" value="GGDEF_2"/>
    <property type="match status" value="1"/>
</dbReference>
<dbReference type="SUPFAM" id="SSF55781">
    <property type="entry name" value="GAF domain-like"/>
    <property type="match status" value="1"/>
</dbReference>
<dbReference type="Proteomes" id="UP001499863">
    <property type="component" value="Unassembled WGS sequence"/>
</dbReference>
<dbReference type="PANTHER" id="PTHR33744:SF1">
    <property type="entry name" value="DNA-BINDING TRANSCRIPTIONAL ACTIVATOR ADER"/>
    <property type="match status" value="1"/>
</dbReference>
<dbReference type="InterPro" id="IPR003018">
    <property type="entry name" value="GAF"/>
</dbReference>
<dbReference type="Pfam" id="PF13185">
    <property type="entry name" value="GAF_2"/>
    <property type="match status" value="1"/>
</dbReference>
<dbReference type="Gene3D" id="3.30.450.40">
    <property type="match status" value="1"/>
</dbReference>
<protein>
    <submittedName>
        <fullName evidence="3">GAF domain-containing protein</fullName>
    </submittedName>
</protein>
<reference evidence="3 4" key="1">
    <citation type="journal article" date="2019" name="Int. J. Syst. Evol. Microbiol.">
        <title>The Global Catalogue of Microorganisms (GCM) 10K type strain sequencing project: providing services to taxonomists for standard genome sequencing and annotation.</title>
        <authorList>
            <consortium name="The Broad Institute Genomics Platform"/>
            <consortium name="The Broad Institute Genome Sequencing Center for Infectious Disease"/>
            <person name="Wu L."/>
            <person name="Ma J."/>
        </authorList>
    </citation>
    <scope>NUCLEOTIDE SEQUENCE [LARGE SCALE GENOMIC DNA]</scope>
    <source>
        <strain evidence="3 4">JCM 12393</strain>
    </source>
</reference>
<evidence type="ECO:0000259" key="2">
    <source>
        <dbReference type="SMART" id="SM00065"/>
    </source>
</evidence>
<gene>
    <name evidence="3" type="ORF">GCM10009639_56700</name>
</gene>
<name>A0ABN1YJE6_9ACTN</name>
<dbReference type="SMART" id="SM00065">
    <property type="entry name" value="GAF"/>
    <property type="match status" value="1"/>
</dbReference>
<sequence length="574" mass="61371">MDESWLDLLLRDAAPDELQRHGGDLARSHGPVAADRETAQALRLAMMLRQQAQRAAELAALNEIAIRLAALHAPDDLLPEIVGQARRLLGVDLAYLGLVEGGHLRLKVTSGALTPELVGVVIPLSVGLAGEVIEHAAPRWTADYRRERRFRHDETADTAARAENMRGLLGVPLHLRGRVLGALFAGNRQERDFTGHEVTLLSALAAHAAIAIENANAMDGLNTANDQLARRTEELEQTLRWDQRLTRVVLGGGGVEELLAEIGSMASGDVRFVLEPPSGAGTAAQPVVAQPVVAGGRTFGALVLDGEPAPDDRPLLERAAPALALALVAEQAVAEASRHTRAALLVDLLTTTSDRPRALRQAGLDASTPYSVLVLASASARAHVERTPSLAGAVVAEHDGHLLVVAPAGPDTIRRDWPRGADAPTAGIAGPARGQAELRRCFHEARQTLSALEALGRTGEAATADRLGLYRILLGHTGRRDLDQAFEDVLGPVLAEQGRRAVPLLETLRVFLDHGRRPRPAAAALAIHVNTLYQRLATVDSVLGERWRAPERSLELQMLLHLKAASDALDQPEG</sequence>
<comment type="caution">
    <text evidence="3">The sequence shown here is derived from an EMBL/GenBank/DDBJ whole genome shotgun (WGS) entry which is preliminary data.</text>
</comment>
<evidence type="ECO:0000313" key="3">
    <source>
        <dbReference type="EMBL" id="GAA1407644.1"/>
    </source>
</evidence>
<dbReference type="InterPro" id="IPR025736">
    <property type="entry name" value="PucR_C-HTH_dom"/>
</dbReference>
<dbReference type="InterPro" id="IPR041522">
    <property type="entry name" value="CdaR_GGDEF"/>
</dbReference>
<dbReference type="EMBL" id="BAAAKJ010000326">
    <property type="protein sequence ID" value="GAA1407644.1"/>
    <property type="molecule type" value="Genomic_DNA"/>
</dbReference>
<evidence type="ECO:0000256" key="1">
    <source>
        <dbReference type="ARBA" id="ARBA00006754"/>
    </source>
</evidence>
<evidence type="ECO:0000313" key="4">
    <source>
        <dbReference type="Proteomes" id="UP001499863"/>
    </source>
</evidence>
<dbReference type="InterPro" id="IPR029016">
    <property type="entry name" value="GAF-like_dom_sf"/>
</dbReference>
<accession>A0ABN1YJE6</accession>
<feature type="domain" description="GAF" evidence="2">
    <location>
        <begin position="73"/>
        <end position="222"/>
    </location>
</feature>
<organism evidence="3 4">
    <name type="scientific">Kitasatospora putterlickiae</name>
    <dbReference type="NCBI Taxonomy" id="221725"/>
    <lineage>
        <taxon>Bacteria</taxon>
        <taxon>Bacillati</taxon>
        <taxon>Actinomycetota</taxon>
        <taxon>Actinomycetes</taxon>
        <taxon>Kitasatosporales</taxon>
        <taxon>Streptomycetaceae</taxon>
        <taxon>Kitasatospora</taxon>
    </lineage>
</organism>
<dbReference type="InterPro" id="IPR042070">
    <property type="entry name" value="PucR_C-HTH_sf"/>
</dbReference>
<keyword evidence="4" id="KW-1185">Reference proteome</keyword>
<comment type="similarity">
    <text evidence="1">Belongs to the CdaR family.</text>
</comment>
<dbReference type="RefSeq" id="WP_344342354.1">
    <property type="nucleotide sequence ID" value="NZ_BAAAKJ010000326.1"/>
</dbReference>
<dbReference type="InterPro" id="IPR051448">
    <property type="entry name" value="CdaR-like_regulators"/>
</dbReference>
<proteinExistence type="inferred from homology"/>
<dbReference type="Pfam" id="PF13556">
    <property type="entry name" value="HTH_30"/>
    <property type="match status" value="1"/>
</dbReference>
<dbReference type="Gene3D" id="1.10.10.2840">
    <property type="entry name" value="PucR C-terminal helix-turn-helix domain"/>
    <property type="match status" value="1"/>
</dbReference>